<dbReference type="PANTHER" id="PTHR44591">
    <property type="entry name" value="STRESS RESPONSE REGULATOR PROTEIN 1"/>
    <property type="match status" value="1"/>
</dbReference>
<evidence type="ECO:0000313" key="5">
    <source>
        <dbReference type="Proteomes" id="UP000217838"/>
    </source>
</evidence>
<dbReference type="Proteomes" id="UP000217838">
    <property type="component" value="Unassembled WGS sequence"/>
</dbReference>
<dbReference type="Pfam" id="PF00072">
    <property type="entry name" value="Response_reg"/>
    <property type="match status" value="1"/>
</dbReference>
<accession>A0A2A4YD74</accession>
<dbReference type="AlphaFoldDB" id="A0A2A4YD74"/>
<dbReference type="InterPro" id="IPR050595">
    <property type="entry name" value="Bact_response_regulator"/>
</dbReference>
<comment type="caution">
    <text evidence="4">The sequence shown here is derived from an EMBL/GenBank/DDBJ whole genome shotgun (WGS) entry which is preliminary data.</text>
</comment>
<protein>
    <submittedName>
        <fullName evidence="4">Two-component system response regulator</fullName>
    </submittedName>
</protein>
<evidence type="ECO:0000256" key="2">
    <source>
        <dbReference type="PROSITE-ProRule" id="PRU00169"/>
    </source>
</evidence>
<keyword evidence="1 2" id="KW-0597">Phosphoprotein</keyword>
<gene>
    <name evidence="4" type="ORF">COB11_07080</name>
</gene>
<dbReference type="Gene3D" id="3.40.50.2300">
    <property type="match status" value="1"/>
</dbReference>
<evidence type="ECO:0000256" key="1">
    <source>
        <dbReference type="ARBA" id="ARBA00022553"/>
    </source>
</evidence>
<dbReference type="InterPro" id="IPR011006">
    <property type="entry name" value="CheY-like_superfamily"/>
</dbReference>
<dbReference type="EMBL" id="NVUU01000096">
    <property type="protein sequence ID" value="PCI92560.1"/>
    <property type="molecule type" value="Genomic_DNA"/>
</dbReference>
<dbReference type="GO" id="GO:0000160">
    <property type="term" value="P:phosphorelay signal transduction system"/>
    <property type="evidence" value="ECO:0007669"/>
    <property type="project" value="InterPro"/>
</dbReference>
<dbReference type="SMART" id="SM00448">
    <property type="entry name" value="REC"/>
    <property type="match status" value="1"/>
</dbReference>
<name>A0A2A4YD74_UNCAE</name>
<reference evidence="5" key="1">
    <citation type="submission" date="2017-08" db="EMBL/GenBank/DDBJ databases">
        <title>A dynamic microbial community with high functional redundancy inhabits the cold, oxic subseafloor aquifer.</title>
        <authorList>
            <person name="Tully B.J."/>
            <person name="Wheat C.G."/>
            <person name="Glazer B.T."/>
            <person name="Huber J.A."/>
        </authorList>
    </citation>
    <scope>NUCLEOTIDE SEQUENCE [LARGE SCALE GENOMIC DNA]</scope>
</reference>
<organism evidence="4 5">
    <name type="scientific">Aerophobetes bacterium</name>
    <dbReference type="NCBI Taxonomy" id="2030807"/>
    <lineage>
        <taxon>Bacteria</taxon>
        <taxon>Candidatus Aerophobota</taxon>
    </lineage>
</organism>
<evidence type="ECO:0000313" key="4">
    <source>
        <dbReference type="EMBL" id="PCI92560.1"/>
    </source>
</evidence>
<proteinExistence type="predicted"/>
<feature type="modified residue" description="4-aspartylphosphate" evidence="2">
    <location>
        <position position="53"/>
    </location>
</feature>
<dbReference type="PANTHER" id="PTHR44591:SF3">
    <property type="entry name" value="RESPONSE REGULATORY DOMAIN-CONTAINING PROTEIN"/>
    <property type="match status" value="1"/>
</dbReference>
<feature type="domain" description="Response regulatory" evidence="3">
    <location>
        <begin position="4"/>
        <end position="119"/>
    </location>
</feature>
<dbReference type="SUPFAM" id="SSF52172">
    <property type="entry name" value="CheY-like"/>
    <property type="match status" value="1"/>
</dbReference>
<sequence length="120" mass="13308">MGKKILVVDDDPDIVKVFSFRLKQAGYEVVVANDGITAFEKIISEKPNLILLDVQIPGKDGITIVNEMQNNPEIKDIPVILITGKVDLEKGGLPKTAKIDYVVKPCDFKQLIEKIDKFVA</sequence>
<dbReference type="PROSITE" id="PS50110">
    <property type="entry name" value="RESPONSE_REGULATORY"/>
    <property type="match status" value="1"/>
</dbReference>
<evidence type="ECO:0000259" key="3">
    <source>
        <dbReference type="PROSITE" id="PS50110"/>
    </source>
</evidence>
<dbReference type="InterPro" id="IPR001789">
    <property type="entry name" value="Sig_transdc_resp-reg_receiver"/>
</dbReference>